<dbReference type="UniPathway" id="UPA00782"/>
<accession>A0A1M7QM31</accession>
<comment type="cofactor">
    <cofactor evidence="1">
        <name>[4Fe-4S] cluster</name>
        <dbReference type="ChEBI" id="CHEBI:49883"/>
    </cofactor>
</comment>
<sequence>MTDSNRSALLPTLDPRRLELILYPTEQCNFRCTYCYEDFLLGKMSPAVISGVKRLISERLSTIQLLELSWFGGEPLAAKDVMYELCDYAQAECARQGVQLAGQITTNGYFLDVETARRLQGYGQGTYQISIDGYGAAHDRTRKLMSGGGTFDRIWSNMLALRDSDIQFHILFRIHLTTDNLASMEELGHVMRKEFLHDPRFAVFLKTIENLGNDAAKPIMIPKEEREAAYRRLAIAFGLAAPDAAADAEVVVSSKEAAASAAATSMAEPEQAPAPRAARPLPTVCYAARPNSLAIRANGKVQKCTVLMHDERNHLGDLSENGTMKLDRDKMAYWMRGYDSLDAGELKCPANGAPPAATTRKTIPISVAA</sequence>
<evidence type="ECO:0000256" key="6">
    <source>
        <dbReference type="ARBA" id="ARBA00023601"/>
    </source>
</evidence>
<evidence type="ECO:0000256" key="5">
    <source>
        <dbReference type="ARBA" id="ARBA00023014"/>
    </source>
</evidence>
<dbReference type="CDD" id="cd01335">
    <property type="entry name" value="Radical_SAM"/>
    <property type="match status" value="1"/>
</dbReference>
<dbReference type="Gene3D" id="3.20.20.70">
    <property type="entry name" value="Aldolase class I"/>
    <property type="match status" value="1"/>
</dbReference>
<dbReference type="Proteomes" id="UP000184339">
    <property type="component" value="Unassembled WGS sequence"/>
</dbReference>
<keyword evidence="5" id="KW-0411">Iron-sulfur</keyword>
<keyword evidence="4" id="KW-0408">Iron</keyword>
<reference evidence="9" key="1">
    <citation type="submission" date="2016-11" db="EMBL/GenBank/DDBJ databases">
        <authorList>
            <person name="Varghese N."/>
            <person name="Submissions S."/>
        </authorList>
    </citation>
    <scope>NUCLEOTIDE SEQUENCE [LARGE SCALE GENOMIC DNA]</scope>
    <source>
        <strain evidence="9">Sac-22</strain>
    </source>
</reference>
<dbReference type="OrthoDB" id="308557at2"/>
<dbReference type="GO" id="GO:0046872">
    <property type="term" value="F:metal ion binding"/>
    <property type="evidence" value="ECO:0007669"/>
    <property type="project" value="UniProtKB-KW"/>
</dbReference>
<evidence type="ECO:0000313" key="9">
    <source>
        <dbReference type="Proteomes" id="UP000184339"/>
    </source>
</evidence>
<dbReference type="Pfam" id="PF04055">
    <property type="entry name" value="Radical_SAM"/>
    <property type="match status" value="1"/>
</dbReference>
<comment type="similarity">
    <text evidence="6">Belongs to the radical SAM superfamily. Anaerobic sulfatase-maturating enzyme family.</text>
</comment>
<dbReference type="PANTHER" id="PTHR43273">
    <property type="entry name" value="ANAEROBIC SULFATASE-MATURATING ENZYME HOMOLOG ASLB-RELATED"/>
    <property type="match status" value="1"/>
</dbReference>
<dbReference type="EMBL" id="FRCX01000007">
    <property type="protein sequence ID" value="SHN32359.1"/>
    <property type="molecule type" value="Genomic_DNA"/>
</dbReference>
<dbReference type="InterPro" id="IPR023867">
    <property type="entry name" value="Sulphatase_maturase_rSAM"/>
</dbReference>
<dbReference type="PANTHER" id="PTHR43273:SF3">
    <property type="entry name" value="ANAEROBIC SULFATASE-MATURATING ENZYME HOMOLOG ASLB-RELATED"/>
    <property type="match status" value="1"/>
</dbReference>
<keyword evidence="3" id="KW-0479">Metal-binding</keyword>
<keyword evidence="2" id="KW-0949">S-adenosyl-L-methionine</keyword>
<feature type="domain" description="Radical SAM core" evidence="7">
    <location>
        <begin position="23"/>
        <end position="185"/>
    </location>
</feature>
<dbReference type="AlphaFoldDB" id="A0A1M7QM31"/>
<dbReference type="GO" id="GO:0051536">
    <property type="term" value="F:iron-sulfur cluster binding"/>
    <property type="evidence" value="ECO:0007669"/>
    <property type="project" value="UniProtKB-KW"/>
</dbReference>
<evidence type="ECO:0000256" key="3">
    <source>
        <dbReference type="ARBA" id="ARBA00022723"/>
    </source>
</evidence>
<dbReference type="SFLD" id="SFLDS00029">
    <property type="entry name" value="Radical_SAM"/>
    <property type="match status" value="1"/>
</dbReference>
<dbReference type="SUPFAM" id="SSF102114">
    <property type="entry name" value="Radical SAM enzymes"/>
    <property type="match status" value="1"/>
</dbReference>
<evidence type="ECO:0000313" key="8">
    <source>
        <dbReference type="EMBL" id="SHN32359.1"/>
    </source>
</evidence>
<proteinExistence type="inferred from homology"/>
<protein>
    <recommendedName>
        <fullName evidence="7">Radical SAM core domain-containing protein</fullName>
    </recommendedName>
</protein>
<organism evidence="8 9">
    <name type="scientific">Duganella sacchari</name>
    <dbReference type="NCBI Taxonomy" id="551987"/>
    <lineage>
        <taxon>Bacteria</taxon>
        <taxon>Pseudomonadati</taxon>
        <taxon>Pseudomonadota</taxon>
        <taxon>Betaproteobacteria</taxon>
        <taxon>Burkholderiales</taxon>
        <taxon>Oxalobacteraceae</taxon>
        <taxon>Telluria group</taxon>
        <taxon>Duganella</taxon>
    </lineage>
</organism>
<evidence type="ECO:0000259" key="7">
    <source>
        <dbReference type="Pfam" id="PF04055"/>
    </source>
</evidence>
<name>A0A1M7QM31_9BURK</name>
<evidence type="ECO:0000256" key="2">
    <source>
        <dbReference type="ARBA" id="ARBA00022691"/>
    </source>
</evidence>
<dbReference type="SFLD" id="SFLDG01067">
    <property type="entry name" value="SPASM/twitch_domain_containing"/>
    <property type="match status" value="1"/>
</dbReference>
<dbReference type="GO" id="GO:0016491">
    <property type="term" value="F:oxidoreductase activity"/>
    <property type="evidence" value="ECO:0007669"/>
    <property type="project" value="InterPro"/>
</dbReference>
<dbReference type="InterPro" id="IPR058240">
    <property type="entry name" value="rSAM_sf"/>
</dbReference>
<gene>
    <name evidence="8" type="ORF">SAMN05192549_107278</name>
</gene>
<dbReference type="RefSeq" id="WP_072786603.1">
    <property type="nucleotide sequence ID" value="NZ_FRCX01000007.1"/>
</dbReference>
<dbReference type="InterPro" id="IPR013785">
    <property type="entry name" value="Aldolase_TIM"/>
</dbReference>
<dbReference type="InterPro" id="IPR007197">
    <property type="entry name" value="rSAM"/>
</dbReference>
<evidence type="ECO:0000256" key="4">
    <source>
        <dbReference type="ARBA" id="ARBA00023004"/>
    </source>
</evidence>
<keyword evidence="9" id="KW-1185">Reference proteome</keyword>
<evidence type="ECO:0000256" key="1">
    <source>
        <dbReference type="ARBA" id="ARBA00001966"/>
    </source>
</evidence>
<dbReference type="STRING" id="551987.SAMN05192549_107278"/>